<dbReference type="Pfam" id="PF14555">
    <property type="entry name" value="UBA_4"/>
    <property type="match status" value="1"/>
</dbReference>
<proteinExistence type="predicted"/>
<dbReference type="OMA" id="PAIFDCQ"/>
<dbReference type="PROSITE" id="PS50033">
    <property type="entry name" value="UBX"/>
    <property type="match status" value="1"/>
</dbReference>
<dbReference type="Proteomes" id="UP000190831">
    <property type="component" value="Chromosome D"/>
</dbReference>
<dbReference type="Gene3D" id="3.40.30.10">
    <property type="entry name" value="Glutaredoxin"/>
    <property type="match status" value="1"/>
</dbReference>
<dbReference type="SMART" id="SM00594">
    <property type="entry name" value="UAS"/>
    <property type="match status" value="1"/>
</dbReference>
<dbReference type="STRING" id="4955.A0A1G4MBH1"/>
<dbReference type="Pfam" id="PF00789">
    <property type="entry name" value="UBX"/>
    <property type="match status" value="1"/>
</dbReference>
<dbReference type="InterPro" id="IPR029071">
    <property type="entry name" value="Ubiquitin-like_domsf"/>
</dbReference>
<dbReference type="Gene3D" id="3.10.20.90">
    <property type="entry name" value="Phosphatidylinositol 3-kinase Catalytic Subunit, Chain A, domain 1"/>
    <property type="match status" value="1"/>
</dbReference>
<dbReference type="Pfam" id="PF13899">
    <property type="entry name" value="Thioredoxin_7"/>
    <property type="match status" value="1"/>
</dbReference>
<evidence type="ECO:0000256" key="1">
    <source>
        <dbReference type="SAM" id="MobiDB-lite"/>
    </source>
</evidence>
<dbReference type="GO" id="GO:0005634">
    <property type="term" value="C:nucleus"/>
    <property type="evidence" value="ECO:0007669"/>
    <property type="project" value="TreeGrafter"/>
</dbReference>
<dbReference type="EMBL" id="LT598492">
    <property type="protein sequence ID" value="SCW01202.1"/>
    <property type="molecule type" value="Genomic_DNA"/>
</dbReference>
<dbReference type="PANTHER" id="PTHR23322:SF6">
    <property type="entry name" value="UBX DOMAIN-CONTAINING PROTEIN 7"/>
    <property type="match status" value="1"/>
</dbReference>
<feature type="region of interest" description="Disordered" evidence="1">
    <location>
        <begin position="309"/>
        <end position="328"/>
    </location>
</feature>
<dbReference type="GO" id="GO:0043161">
    <property type="term" value="P:proteasome-mediated ubiquitin-dependent protein catabolic process"/>
    <property type="evidence" value="ECO:0007669"/>
    <property type="project" value="TreeGrafter"/>
</dbReference>
<feature type="region of interest" description="Disordered" evidence="1">
    <location>
        <begin position="343"/>
        <end position="371"/>
    </location>
</feature>
<sequence>MSQEEVNTFMAITNAESNDLAKHFIDMAGGDMETAISLFFEHGGNAQLNKASTNTDAELAGDLQNELYQQPQEDYRPPDEARHETLVDTHVFPGTYGGIGGRFQPLRTVRDMFDDSRPVGIFNQQISDNEDDSEFSDEEQYRQQFEYVEENVIELDDDGNVREYTKLVQKPRPMTKEQKLAMLFRPPFDMMAKVDLQGAKVRARENKKWILINIQAVDIFQCQALNRDLWSNKDVKQLVKKHFVFIQYQYDSQNALPYLQFYGLTSKDELPHIAILDPMTGERVKQWSRDVPSVTDFIDDINEFLNNFSLDPTSTNPPVREPTPALDPTTLSEEQQMELAIKKSLGSSSEATNEEDQKRNMGTEVHGDTADDASATLFNRIKPVTHSEPPNQPGITTRIQIRTGDGRRVVRRFNAMEDTVRTIYEVVKTEIEGYDDVHFTLSDHKRENLIEKLDESINDAGLKNSSLLLEKVQDD</sequence>
<dbReference type="InterPro" id="IPR036249">
    <property type="entry name" value="Thioredoxin-like_sf"/>
</dbReference>
<dbReference type="OrthoDB" id="270602at2759"/>
<keyword evidence="4" id="KW-1185">Reference proteome</keyword>
<organism evidence="3 4">
    <name type="scientific">Lachancea fermentati</name>
    <name type="common">Zygosaccharomyces fermentati</name>
    <dbReference type="NCBI Taxonomy" id="4955"/>
    <lineage>
        <taxon>Eukaryota</taxon>
        <taxon>Fungi</taxon>
        <taxon>Dikarya</taxon>
        <taxon>Ascomycota</taxon>
        <taxon>Saccharomycotina</taxon>
        <taxon>Saccharomycetes</taxon>
        <taxon>Saccharomycetales</taxon>
        <taxon>Saccharomycetaceae</taxon>
        <taxon>Lachancea</taxon>
    </lineage>
</organism>
<dbReference type="GO" id="GO:0043130">
    <property type="term" value="F:ubiquitin binding"/>
    <property type="evidence" value="ECO:0007669"/>
    <property type="project" value="TreeGrafter"/>
</dbReference>
<name>A0A1G4MBH1_LACFM</name>
<reference evidence="3 4" key="1">
    <citation type="submission" date="2016-03" db="EMBL/GenBank/DDBJ databases">
        <authorList>
            <person name="Devillers H."/>
        </authorList>
    </citation>
    <scope>NUCLEOTIDE SEQUENCE [LARGE SCALE GENOMIC DNA]</scope>
    <source>
        <strain evidence="3">CBS 6772</strain>
    </source>
</reference>
<protein>
    <submittedName>
        <fullName evidence="3">LAFE_0D07338g1_1</fullName>
    </submittedName>
</protein>
<dbReference type="SUPFAM" id="SSF54236">
    <property type="entry name" value="Ubiquitin-like"/>
    <property type="match status" value="1"/>
</dbReference>
<accession>A0A1G4MBH1</accession>
<feature type="compositionally biased region" description="Basic and acidic residues" evidence="1">
    <location>
        <begin position="355"/>
        <end position="369"/>
    </location>
</feature>
<feature type="domain" description="UBX" evidence="2">
    <location>
        <begin position="392"/>
        <end position="470"/>
    </location>
</feature>
<dbReference type="InterPro" id="IPR006577">
    <property type="entry name" value="UAS"/>
</dbReference>
<dbReference type="InterPro" id="IPR001012">
    <property type="entry name" value="UBX_dom"/>
</dbReference>
<dbReference type="CDD" id="cd02958">
    <property type="entry name" value="UAS"/>
    <property type="match status" value="1"/>
</dbReference>
<gene>
    <name evidence="3" type="ORF">LAFE_0D07338G</name>
</gene>
<dbReference type="CDD" id="cd14346">
    <property type="entry name" value="UBA_Ubx5_like"/>
    <property type="match status" value="1"/>
</dbReference>
<evidence type="ECO:0000313" key="4">
    <source>
        <dbReference type="Proteomes" id="UP000190831"/>
    </source>
</evidence>
<dbReference type="SMART" id="SM00166">
    <property type="entry name" value="UBX"/>
    <property type="match status" value="1"/>
</dbReference>
<evidence type="ECO:0000259" key="2">
    <source>
        <dbReference type="PROSITE" id="PS50033"/>
    </source>
</evidence>
<dbReference type="SUPFAM" id="SSF46934">
    <property type="entry name" value="UBA-like"/>
    <property type="match status" value="1"/>
</dbReference>
<dbReference type="Gene3D" id="1.10.8.10">
    <property type="entry name" value="DNA helicase RuvA subunit, C-terminal domain"/>
    <property type="match status" value="1"/>
</dbReference>
<dbReference type="InterPro" id="IPR009060">
    <property type="entry name" value="UBA-like_sf"/>
</dbReference>
<dbReference type="SUPFAM" id="SSF52833">
    <property type="entry name" value="Thioredoxin-like"/>
    <property type="match status" value="1"/>
</dbReference>
<dbReference type="CDD" id="cd01767">
    <property type="entry name" value="UBX"/>
    <property type="match status" value="1"/>
</dbReference>
<evidence type="ECO:0000313" key="3">
    <source>
        <dbReference type="EMBL" id="SCW01202.1"/>
    </source>
</evidence>
<dbReference type="InterPro" id="IPR050730">
    <property type="entry name" value="UBX_domain-protein"/>
</dbReference>
<dbReference type="AlphaFoldDB" id="A0A1G4MBH1"/>
<dbReference type="PANTHER" id="PTHR23322">
    <property type="entry name" value="FAS-ASSOCIATED PROTEIN"/>
    <property type="match status" value="1"/>
</dbReference>